<dbReference type="Gene3D" id="3.30.457.10">
    <property type="entry name" value="Copper amine oxidase-like, N-terminal domain"/>
    <property type="match status" value="1"/>
</dbReference>
<feature type="signal peptide" evidence="1">
    <location>
        <begin position="1"/>
        <end position="22"/>
    </location>
</feature>
<evidence type="ECO:0000313" key="3">
    <source>
        <dbReference type="EMBL" id="KGE16403.1"/>
    </source>
</evidence>
<dbReference type="InterPro" id="IPR009091">
    <property type="entry name" value="RCC1/BLIP-II"/>
</dbReference>
<sequence>MKKWAIFWGTFLSLVCALNVSAAGTEATNATASSITSFGPNHLIKNDGSLWLWGGLRSVPTQVPGLTDVQASYNSLAGLLVTRKDLSVWKLDTHSTTLMMTATSVDELNNVTGIFPVGNRTIAVNAEGAVFSSVLSSDGTSSAFTPITGIDNVAAVDWYTESNKQGYWERFLFLKKDGTVWTSHDKLATFEPVANLTDVIQLQKNYVLKKDGTVWSWPIQSIYSSEKVVASDASVVIPSPTSTLSNILSIKYNGYSAVAIDEQSRLWFWGSTITGWSDGKTYNEQEAPILLTGIIDVKEAFVVERSIIVLTQDGKVYETSIERETLPSNAKFIPIASGISIIKGGGRHVIMQKNDGTLWGWGINYHAELGYGDSEFSLEGLVPVQRPISVSLNGESVAFTNGVITRNGQNFIPLRSLFEKMGALITFKQDVTTVPNPAKPGTMMNKVDKKISIVRSDANKTALTISINAVTGETAVNNEAVNLPTLPFIVNGTMYLPLRFISEKLGATVEWLPQEELISITMK</sequence>
<evidence type="ECO:0000256" key="1">
    <source>
        <dbReference type="SAM" id="SignalP"/>
    </source>
</evidence>
<reference evidence="3 4" key="1">
    <citation type="submission" date="2014-08" db="EMBL/GenBank/DDBJ databases">
        <authorList>
            <person name="den Bakker H.C."/>
        </authorList>
    </citation>
    <scope>NUCLEOTIDE SEQUENCE [LARGE SCALE GENOMIC DNA]</scope>
    <source>
        <strain evidence="3 4">DSM 18334</strain>
    </source>
</reference>
<dbReference type="RefSeq" id="WP_036654201.1">
    <property type="nucleotide sequence ID" value="NZ_JQCR01000003.1"/>
</dbReference>
<protein>
    <recommendedName>
        <fullName evidence="2">Copper amine oxidase-like N-terminal domain-containing protein</fullName>
    </recommendedName>
</protein>
<organism evidence="3 4">
    <name type="scientific">Paenibacillus wynnii</name>
    <dbReference type="NCBI Taxonomy" id="268407"/>
    <lineage>
        <taxon>Bacteria</taxon>
        <taxon>Bacillati</taxon>
        <taxon>Bacillota</taxon>
        <taxon>Bacilli</taxon>
        <taxon>Bacillales</taxon>
        <taxon>Paenibacillaceae</taxon>
        <taxon>Paenibacillus</taxon>
    </lineage>
</organism>
<accession>A0A098M342</accession>
<comment type="caution">
    <text evidence="3">The sequence shown here is derived from an EMBL/GenBank/DDBJ whole genome shotgun (WGS) entry which is preliminary data.</text>
</comment>
<dbReference type="STRING" id="268407.PWYN_16815"/>
<name>A0A098M342_9BACL</name>
<dbReference type="OrthoDB" id="27389at2"/>
<dbReference type="Pfam" id="PF07833">
    <property type="entry name" value="Cu_amine_oxidN1"/>
    <property type="match status" value="1"/>
</dbReference>
<reference evidence="3 4" key="2">
    <citation type="submission" date="2014-10" db="EMBL/GenBank/DDBJ databases">
        <title>Comparative genomics of the Paenibacillus odorifer group.</title>
        <authorList>
            <person name="Tsai Y.-C."/>
            <person name="Martin N."/>
            <person name="Korlach J."/>
            <person name="Wiedmann M."/>
        </authorList>
    </citation>
    <scope>NUCLEOTIDE SEQUENCE [LARGE SCALE GENOMIC DNA]</scope>
    <source>
        <strain evidence="3 4">DSM 18334</strain>
    </source>
</reference>
<dbReference type="eggNOG" id="COG5184">
    <property type="taxonomic scope" value="Bacteria"/>
</dbReference>
<dbReference type="InterPro" id="IPR036582">
    <property type="entry name" value="Mao_N_sf"/>
</dbReference>
<keyword evidence="4" id="KW-1185">Reference proteome</keyword>
<proteinExistence type="predicted"/>
<dbReference type="EMBL" id="JQCR01000003">
    <property type="protein sequence ID" value="KGE16403.1"/>
    <property type="molecule type" value="Genomic_DNA"/>
</dbReference>
<dbReference type="eggNOG" id="COG3858">
    <property type="taxonomic scope" value="Bacteria"/>
</dbReference>
<feature type="domain" description="Copper amine oxidase-like N-terminal" evidence="2">
    <location>
        <begin position="392"/>
        <end position="520"/>
    </location>
</feature>
<dbReference type="SUPFAM" id="SSF55383">
    <property type="entry name" value="Copper amine oxidase, domain N"/>
    <property type="match status" value="1"/>
</dbReference>
<gene>
    <name evidence="3" type="ORF">PWYN_16815</name>
</gene>
<feature type="chain" id="PRO_5001945173" description="Copper amine oxidase-like N-terminal domain-containing protein" evidence="1">
    <location>
        <begin position="23"/>
        <end position="523"/>
    </location>
</feature>
<dbReference type="AlphaFoldDB" id="A0A098M342"/>
<dbReference type="Proteomes" id="UP000029734">
    <property type="component" value="Unassembled WGS sequence"/>
</dbReference>
<evidence type="ECO:0000313" key="4">
    <source>
        <dbReference type="Proteomes" id="UP000029734"/>
    </source>
</evidence>
<dbReference type="SUPFAM" id="SSF50985">
    <property type="entry name" value="RCC1/BLIP-II"/>
    <property type="match status" value="1"/>
</dbReference>
<evidence type="ECO:0000259" key="2">
    <source>
        <dbReference type="Pfam" id="PF07833"/>
    </source>
</evidence>
<keyword evidence="1" id="KW-0732">Signal</keyword>
<dbReference type="Gene3D" id="2.130.10.30">
    <property type="entry name" value="Regulator of chromosome condensation 1/beta-lactamase-inhibitor protein II"/>
    <property type="match status" value="2"/>
</dbReference>
<dbReference type="InterPro" id="IPR012854">
    <property type="entry name" value="Cu_amine_oxidase-like_N"/>
</dbReference>